<feature type="region of interest" description="Disordered" evidence="3">
    <location>
        <begin position="1"/>
        <end position="34"/>
    </location>
</feature>
<dbReference type="InterPro" id="IPR008007">
    <property type="entry name" value="Peptidase_M42"/>
</dbReference>
<evidence type="ECO:0000256" key="3">
    <source>
        <dbReference type="SAM" id="MobiDB-lite"/>
    </source>
</evidence>
<feature type="compositionally biased region" description="Polar residues" evidence="3">
    <location>
        <begin position="9"/>
        <end position="21"/>
    </location>
</feature>
<accession>A0A927CRI3</accession>
<dbReference type="GO" id="GO:0046872">
    <property type="term" value="F:metal ion binding"/>
    <property type="evidence" value="ECO:0007669"/>
    <property type="project" value="UniProtKB-KW"/>
</dbReference>
<keyword evidence="2" id="KW-0378">Hydrolase</keyword>
<organism evidence="4 5">
    <name type="scientific">Paenibacillus arenilitoris</name>
    <dbReference type="NCBI Taxonomy" id="2772299"/>
    <lineage>
        <taxon>Bacteria</taxon>
        <taxon>Bacillati</taxon>
        <taxon>Bacillota</taxon>
        <taxon>Bacilli</taxon>
        <taxon>Bacillales</taxon>
        <taxon>Paenibacillaceae</taxon>
        <taxon>Paenibacillus</taxon>
    </lineage>
</organism>
<comment type="caution">
    <text evidence="4">The sequence shown here is derived from an EMBL/GenBank/DDBJ whole genome shotgun (WGS) entry which is preliminary data.</text>
</comment>
<dbReference type="Gene3D" id="3.40.630.10">
    <property type="entry name" value="Zn peptidases"/>
    <property type="match status" value="1"/>
</dbReference>
<dbReference type="PANTHER" id="PTHR32481">
    <property type="entry name" value="AMINOPEPTIDASE"/>
    <property type="match status" value="1"/>
</dbReference>
<dbReference type="SUPFAM" id="SSF53187">
    <property type="entry name" value="Zn-dependent exopeptidases"/>
    <property type="match status" value="1"/>
</dbReference>
<protein>
    <submittedName>
        <fullName evidence="4">M28 family peptidase</fullName>
    </submittedName>
</protein>
<dbReference type="GO" id="GO:0016787">
    <property type="term" value="F:hydrolase activity"/>
    <property type="evidence" value="ECO:0007669"/>
    <property type="project" value="UniProtKB-KW"/>
</dbReference>
<dbReference type="InterPro" id="IPR051464">
    <property type="entry name" value="Peptidase_M42_aminopept"/>
</dbReference>
<keyword evidence="1" id="KW-0479">Metal-binding</keyword>
<proteinExistence type="predicted"/>
<dbReference type="EMBL" id="JACXIY010000061">
    <property type="protein sequence ID" value="MBD2872819.1"/>
    <property type="molecule type" value="Genomic_DNA"/>
</dbReference>
<reference evidence="4" key="1">
    <citation type="submission" date="2020-09" db="EMBL/GenBank/DDBJ databases">
        <title>A novel bacterium of genus Paenibacillus, isolated from South China Sea.</title>
        <authorList>
            <person name="Huang H."/>
            <person name="Mo K."/>
            <person name="Hu Y."/>
        </authorList>
    </citation>
    <scope>NUCLEOTIDE SEQUENCE</scope>
    <source>
        <strain evidence="4">IB182493</strain>
    </source>
</reference>
<name>A0A927CRI3_9BACL</name>
<evidence type="ECO:0000313" key="4">
    <source>
        <dbReference type="EMBL" id="MBD2872819.1"/>
    </source>
</evidence>
<evidence type="ECO:0000256" key="1">
    <source>
        <dbReference type="ARBA" id="ARBA00022723"/>
    </source>
</evidence>
<evidence type="ECO:0000313" key="5">
    <source>
        <dbReference type="Proteomes" id="UP000632125"/>
    </source>
</evidence>
<evidence type="ECO:0000256" key="2">
    <source>
        <dbReference type="ARBA" id="ARBA00022801"/>
    </source>
</evidence>
<dbReference type="AlphaFoldDB" id="A0A927CRI3"/>
<dbReference type="PANTHER" id="PTHR32481:SF0">
    <property type="entry name" value="AMINOPEPTIDASE YPDE-RELATED"/>
    <property type="match status" value="1"/>
</dbReference>
<dbReference type="Proteomes" id="UP000632125">
    <property type="component" value="Unassembled WGS sequence"/>
</dbReference>
<sequence length="308" mass="32943">MALSRRRSPSYTGNKPANHSASRGHPAARPSPRGGRILVKGVDLAVNTLQAFKHSLLGLLNIPGVSGREELIRLALWNRLIHIADELFVDHAGNLCAAVPCGEGPTVLLSAHMDLYEELAEGRQIVQEGHLLRSTAGILGADDRAGIAVILEVARTIRRTRFAGTLKLAFTVREEIGLVGSRQLDPRFMTDIDAAVVADRRGTRDIVTSYAGRIPFCPASYGQLFERAGALAGMPDWKTTAGGSSDAGVYAQQFGIPSVNLSVGYRNEHTELETVDCAAAFETAVLIGTALHHRLITGGDKAGAWLHG</sequence>
<keyword evidence="5" id="KW-1185">Reference proteome</keyword>
<gene>
    <name evidence="4" type="ORF">IDH41_30090</name>
</gene>
<dbReference type="Pfam" id="PF05343">
    <property type="entry name" value="Peptidase_M42"/>
    <property type="match status" value="1"/>
</dbReference>